<proteinExistence type="predicted"/>
<dbReference type="Proteomes" id="UP000594603">
    <property type="component" value="Chromosome"/>
</dbReference>
<protein>
    <submittedName>
        <fullName evidence="1">Glycosyl transferase</fullName>
    </submittedName>
</protein>
<dbReference type="EMBL" id="CP051754">
    <property type="protein sequence ID" value="QPJ85333.1"/>
    <property type="molecule type" value="Genomic_DNA"/>
</dbReference>
<evidence type="ECO:0000313" key="1">
    <source>
        <dbReference type="EMBL" id="QPJ85333.1"/>
    </source>
</evidence>
<keyword evidence="2" id="KW-1185">Reference proteome</keyword>
<accession>A0ACD1BD22</accession>
<reference evidence="1" key="1">
    <citation type="submission" date="2020-04" db="EMBL/GenBank/DDBJ databases">
        <title>A novel bacterium ('Candidatus Sarcina troglodytae' sp. nov.) linked to a protracted, uniformly lethal epizootic among sanctuary western chimpanzees (Pan troglodytes verus) in Sierra Leone.</title>
        <authorList>
            <person name="Owens L.A."/>
            <person name="Colitti B."/>
            <person name="Hirji I."/>
            <person name="Pizaro A."/>
            <person name="Jaffe J.E."/>
            <person name="Moittie S."/>
            <person name="Bishop-Lilly K.A."/>
            <person name="Estrella L.A."/>
            <person name="Voegtly L.J."/>
            <person name="Kuhn J.H."/>
            <person name="Suen G."/>
            <person name="Deblois C.L."/>
            <person name="Dunn C."/>
            <person name="Juan-Salles C."/>
            <person name="Goldberg T.L."/>
        </authorList>
    </citation>
    <scope>NUCLEOTIDE SEQUENCE</scope>
    <source>
        <strain evidence="1">JB2</strain>
    </source>
</reference>
<evidence type="ECO:0000313" key="2">
    <source>
        <dbReference type="Proteomes" id="UP000594603"/>
    </source>
</evidence>
<name>A0ACD1BD22_9CLOT</name>
<organism evidence="1 2">
    <name type="scientific">Candidatus Sarcina troglodytae</name>
    <dbReference type="NCBI Taxonomy" id="2726954"/>
    <lineage>
        <taxon>Bacteria</taxon>
        <taxon>Bacillati</taxon>
        <taxon>Bacillota</taxon>
        <taxon>Clostridia</taxon>
        <taxon>Eubacteriales</taxon>
        <taxon>Clostridiaceae</taxon>
        <taxon>Sarcina</taxon>
    </lineage>
</organism>
<keyword evidence="1" id="KW-0808">Transferase</keyword>
<sequence length="399" mass="44821">MSKGLFISLPAHGHINPTIGLVSELIKRGDEVVYITAEEFRDKFEKVGSKFIGYNFEGGSASLNIKEIAKNASDSNNLINVVKKVMEESMIKYGIAGKKTIELALEQSEEFDYLVVDEIFPLDLNEVIEKLKIKKVISTITMFALNDKLKSSMFTTFLPSIMKNENDICHGFDKLTSGKKKSNRKIDLNMVFTSEYFQPYSEEFDSSFKFVGPSIFNRNELTDFKIDKSSNKKLLLISLGTMANENLDFYKNCFEALGFRDDIDIIMCIGKRINRNDLGAIPKNFKLYDYIPQLEVLKQADLFITHGGMNSTNEALYNNLPLIIVPQFGDQATVAKRVQELGAGIALIGTENYTCNCIRSAVDEVLSNESYKINAEKIGKSLRDAGGYEKAAEIIKNIL</sequence>
<gene>
    <name evidence="1" type="ORF">HH195_05140</name>
</gene>